<sequence length="105" mass="11827">MATDPDDPFNTFWNARVHELYERLRGLTVDHTAWTVAREYVADLIAEGVRPPVKDLPDVIKNTRAKNARTGLAAEPEPVCVWVTYRTGDEERCATHGNATRDAHP</sequence>
<dbReference type="AlphaFoldDB" id="A0AA37BLY6"/>
<reference evidence="1" key="2">
    <citation type="submission" date="2022-09" db="EMBL/GenBank/DDBJ databases">
        <authorList>
            <person name="Sun Q."/>
            <person name="Ohkuma M."/>
        </authorList>
    </citation>
    <scope>NUCLEOTIDE SEQUENCE</scope>
    <source>
        <strain evidence="1">JCM 3093</strain>
    </source>
</reference>
<evidence type="ECO:0000313" key="2">
    <source>
        <dbReference type="Proteomes" id="UP000627984"/>
    </source>
</evidence>
<dbReference type="Proteomes" id="UP000627984">
    <property type="component" value="Unassembled WGS sequence"/>
</dbReference>
<comment type="caution">
    <text evidence="1">The sequence shown here is derived from an EMBL/GenBank/DDBJ whole genome shotgun (WGS) entry which is preliminary data.</text>
</comment>
<name>A0AA37BLY6_9ACTN</name>
<proteinExistence type="predicted"/>
<reference evidence="1" key="1">
    <citation type="journal article" date="2014" name="Int. J. Syst. Evol. Microbiol.">
        <title>Complete genome sequence of Corynebacterium casei LMG S-19264T (=DSM 44701T), isolated from a smear-ripened cheese.</title>
        <authorList>
            <consortium name="US DOE Joint Genome Institute (JGI-PGF)"/>
            <person name="Walter F."/>
            <person name="Albersmeier A."/>
            <person name="Kalinowski J."/>
            <person name="Ruckert C."/>
        </authorList>
    </citation>
    <scope>NUCLEOTIDE SEQUENCE</scope>
    <source>
        <strain evidence="1">JCM 3093</strain>
    </source>
</reference>
<dbReference type="RefSeq" id="WP_191897542.1">
    <property type="nucleotide sequence ID" value="NZ_BMQD01000023.1"/>
</dbReference>
<dbReference type="EMBL" id="BMQD01000023">
    <property type="protein sequence ID" value="GGK90464.1"/>
    <property type="molecule type" value="Genomic_DNA"/>
</dbReference>
<gene>
    <name evidence="1" type="ORF">GCM10010126_57430</name>
</gene>
<protein>
    <submittedName>
        <fullName evidence="1">Uncharacterized protein</fullName>
    </submittedName>
</protein>
<accession>A0AA37BLY6</accession>
<evidence type="ECO:0000313" key="1">
    <source>
        <dbReference type="EMBL" id="GGK90464.1"/>
    </source>
</evidence>
<organism evidence="1 2">
    <name type="scientific">Planomonospora parontospora</name>
    <dbReference type="NCBI Taxonomy" id="58119"/>
    <lineage>
        <taxon>Bacteria</taxon>
        <taxon>Bacillati</taxon>
        <taxon>Actinomycetota</taxon>
        <taxon>Actinomycetes</taxon>
        <taxon>Streptosporangiales</taxon>
        <taxon>Streptosporangiaceae</taxon>
        <taxon>Planomonospora</taxon>
    </lineage>
</organism>